<protein>
    <submittedName>
        <fullName evidence="7">Amino acid transporter</fullName>
    </submittedName>
</protein>
<evidence type="ECO:0000256" key="3">
    <source>
        <dbReference type="ARBA" id="ARBA00022692"/>
    </source>
</evidence>
<comment type="subcellular location">
    <subcellularLocation>
        <location evidence="1">Cell membrane</location>
        <topology evidence="1">Multi-pass membrane protein</topology>
    </subcellularLocation>
</comment>
<reference evidence="7 8" key="1">
    <citation type="journal article" date="2016" name="ISME J.">
        <title>Global occurrence and heterogeneity of the Roseobacter-clade species Ruegeria mobilis.</title>
        <authorList>
            <person name="Sonnenschein E."/>
            <person name="Gram L."/>
        </authorList>
    </citation>
    <scope>NUCLEOTIDE SEQUENCE [LARGE SCALE GENOMIC DNA]</scope>
    <source>
        <strain evidence="7 8">F1926</strain>
    </source>
</reference>
<dbReference type="STRING" id="1265309.K529_009060"/>
<feature type="transmembrane region" description="Helical" evidence="6">
    <location>
        <begin position="6"/>
        <end position="29"/>
    </location>
</feature>
<keyword evidence="4 6" id="KW-1133">Transmembrane helix</keyword>
<organism evidence="7 8">
    <name type="scientific">Tritonibacter mobilis F1926</name>
    <dbReference type="NCBI Taxonomy" id="1265309"/>
    <lineage>
        <taxon>Bacteria</taxon>
        <taxon>Pseudomonadati</taxon>
        <taxon>Pseudomonadota</taxon>
        <taxon>Alphaproteobacteria</taxon>
        <taxon>Rhodobacterales</taxon>
        <taxon>Paracoccaceae</taxon>
        <taxon>Tritonibacter</taxon>
    </lineage>
</organism>
<dbReference type="AlphaFoldDB" id="A0A1B1A2Y0"/>
<proteinExistence type="predicted"/>
<dbReference type="OrthoDB" id="7659099at2"/>
<dbReference type="EMBL" id="CP015230">
    <property type="protein sequence ID" value="ANP40911.1"/>
    <property type="molecule type" value="Genomic_DNA"/>
</dbReference>
<feature type="transmembrane region" description="Helical" evidence="6">
    <location>
        <begin position="113"/>
        <end position="136"/>
    </location>
</feature>
<dbReference type="PANTHER" id="PTHR30086:SF19">
    <property type="entry name" value="THREONINE EFFLUX PROTEIN"/>
    <property type="match status" value="1"/>
</dbReference>
<sequence>MLVDVNLPLILLAALIAVASPGPATLALAGTSMASGRASGLALAAGITTGSLTWSVAAAMGLGAVMLAHVWIFEMVRYFGAAYLMYLAYKAARSALSNKDLATKSFAGGKRSLYAKGLALHLTNPKAILFFGSLFSLGVPAGTGVQDLMIVIAAVGVQSALVFHGYALLFSSQSMTRIYLKLRRGFEGAFAVGFGAASIKILTARIQSP</sequence>
<dbReference type="GeneID" id="28249978"/>
<evidence type="ECO:0000256" key="6">
    <source>
        <dbReference type="SAM" id="Phobius"/>
    </source>
</evidence>
<dbReference type="RefSeq" id="WP_005610121.1">
    <property type="nucleotide sequence ID" value="NZ_CP015230.1"/>
</dbReference>
<dbReference type="GO" id="GO:0015171">
    <property type="term" value="F:amino acid transmembrane transporter activity"/>
    <property type="evidence" value="ECO:0007669"/>
    <property type="project" value="TreeGrafter"/>
</dbReference>
<name>A0A1B1A2Y0_9RHOB</name>
<evidence type="ECO:0000313" key="7">
    <source>
        <dbReference type="EMBL" id="ANP40911.1"/>
    </source>
</evidence>
<evidence type="ECO:0000256" key="1">
    <source>
        <dbReference type="ARBA" id="ARBA00004651"/>
    </source>
</evidence>
<evidence type="ECO:0000256" key="2">
    <source>
        <dbReference type="ARBA" id="ARBA00022475"/>
    </source>
</evidence>
<dbReference type="Proteomes" id="UP000013243">
    <property type="component" value="Chromosome"/>
</dbReference>
<feature type="transmembrane region" description="Helical" evidence="6">
    <location>
        <begin position="41"/>
        <end position="69"/>
    </location>
</feature>
<keyword evidence="5 6" id="KW-0472">Membrane</keyword>
<evidence type="ECO:0000256" key="4">
    <source>
        <dbReference type="ARBA" id="ARBA00022989"/>
    </source>
</evidence>
<dbReference type="InterPro" id="IPR001123">
    <property type="entry name" value="LeuE-type"/>
</dbReference>
<dbReference type="KEGG" id="rmb:K529_009060"/>
<dbReference type="PANTHER" id="PTHR30086">
    <property type="entry name" value="ARGININE EXPORTER PROTEIN ARGO"/>
    <property type="match status" value="1"/>
</dbReference>
<dbReference type="GO" id="GO:0005886">
    <property type="term" value="C:plasma membrane"/>
    <property type="evidence" value="ECO:0007669"/>
    <property type="project" value="UniProtKB-SubCell"/>
</dbReference>
<keyword evidence="3 6" id="KW-0812">Transmembrane</keyword>
<evidence type="ECO:0000256" key="5">
    <source>
        <dbReference type="ARBA" id="ARBA00023136"/>
    </source>
</evidence>
<dbReference type="Pfam" id="PF01810">
    <property type="entry name" value="LysE"/>
    <property type="match status" value="1"/>
</dbReference>
<accession>A0A1B1A2Y0</accession>
<feature type="transmembrane region" description="Helical" evidence="6">
    <location>
        <begin position="148"/>
        <end position="169"/>
    </location>
</feature>
<evidence type="ECO:0000313" key="8">
    <source>
        <dbReference type="Proteomes" id="UP000013243"/>
    </source>
</evidence>
<keyword evidence="2" id="KW-1003">Cell membrane</keyword>
<gene>
    <name evidence="7" type="ORF">K529_009060</name>
</gene>